<dbReference type="Proteomes" id="UP000262172">
    <property type="component" value="Unassembled WGS sequence"/>
</dbReference>
<dbReference type="RefSeq" id="WP_116241492.1">
    <property type="nucleotide sequence ID" value="NZ_QUAB01000035.1"/>
</dbReference>
<evidence type="ECO:0008006" key="3">
    <source>
        <dbReference type="Google" id="ProtNLM"/>
    </source>
</evidence>
<dbReference type="InterPro" id="IPR008799">
    <property type="entry name" value="Pseudomon_AvrD"/>
</dbReference>
<organism evidence="1 2">
    <name type="scientific">Microbacterium bovistercoris</name>
    <dbReference type="NCBI Taxonomy" id="2293570"/>
    <lineage>
        <taxon>Bacteria</taxon>
        <taxon>Bacillati</taxon>
        <taxon>Actinomycetota</taxon>
        <taxon>Actinomycetes</taxon>
        <taxon>Micrococcales</taxon>
        <taxon>Microbacteriaceae</taxon>
        <taxon>Microbacterium</taxon>
    </lineage>
</organism>
<name>A0A371NW51_9MICO</name>
<protein>
    <recommendedName>
        <fullName evidence="3">Avirulence D protein (AvrD)</fullName>
    </recommendedName>
</protein>
<evidence type="ECO:0000313" key="2">
    <source>
        <dbReference type="Proteomes" id="UP000262172"/>
    </source>
</evidence>
<reference evidence="1 2" key="1">
    <citation type="submission" date="2018-08" db="EMBL/GenBank/DDBJ databases">
        <title>Isolation, diversity and antifungal activity of Actinobacteria from cow dung.</title>
        <authorList>
            <person name="Ling L."/>
        </authorList>
    </citation>
    <scope>NUCLEOTIDE SEQUENCE [LARGE SCALE GENOMIC DNA]</scope>
    <source>
        <strain evidence="1 2">NEAU-LLE</strain>
    </source>
</reference>
<keyword evidence="2" id="KW-1185">Reference proteome</keyword>
<evidence type="ECO:0000313" key="1">
    <source>
        <dbReference type="EMBL" id="REJ06383.1"/>
    </source>
</evidence>
<gene>
    <name evidence="1" type="ORF">DY023_06275</name>
</gene>
<dbReference type="OrthoDB" id="4919083at2"/>
<accession>A0A371NW51</accession>
<dbReference type="EMBL" id="QUAB01000035">
    <property type="protein sequence ID" value="REJ06383.1"/>
    <property type="molecule type" value="Genomic_DNA"/>
</dbReference>
<comment type="caution">
    <text evidence="1">The sequence shown here is derived from an EMBL/GenBank/DDBJ whole genome shotgun (WGS) entry which is preliminary data.</text>
</comment>
<proteinExistence type="predicted"/>
<dbReference type="AlphaFoldDB" id="A0A371NW51"/>
<dbReference type="Pfam" id="PF05655">
    <property type="entry name" value="AvrD"/>
    <property type="match status" value="1"/>
</dbReference>
<sequence length="317" mass="34473">MGSKASSLRNAISHELPLSLVEVLGPEARRYFASGYRDVRHRVSEGPSRQGDEIHAVYAVEYPDDWSREVDDAPRTPHLSTIDAALMTLQGIEAVGLPLGGAAGFWVRSLAMHAGSVAWEDLSSVPVALRTDPQVDASERRALKGNVGNIKVECVLEASDRSGLAAEAAERSTVYRDGYREARTSSLVTAYDPTARVMRSAHRTTGGAANRVYRGIESAWYPGLTVVDSLVTMGQLAQAVILLSRGIDRAGLGTLWMRSIRFTAERPPASQPLDWRIETELIRDQVVARAASGFHDVRVSCKATTGARVEARLAYTE</sequence>